<sequence>MTSSLSVIIPAQNEADTIGEVVAEAQRLSPLEIIVVANGSSDRTKEICLSKGCAVYEYAQALGNDVGRSVGAYHAKGSILLFLDGDIPIPHAQLLPFVRAIEQGYDIALNEMNWSLLLSPIPHYTAAAKVAFNRMLRRPELGANSLVAVPHAMSKKAVDAIGFENLSNPCFAQAIASLKQLSFVCPASVDVIRQNKLRPAHSARSEHSVYPKSTTRIIGDHLEALHFMTGRLGPRGEFSEGIRDRGFLRHYVPPSAKTKAKRSAVIPVMEEGRTIKDVVRSVRAAGVDEIIVVANGADDRTVRGAMEAGARVMVFGRPLGHNVGRAIGAACSTGDVCLFVDGDFVVPPQDLVPFIQAVEQGADVAFNDMETLFRRFRPVDPISAVKYFLNICLGKPELLNNSLTAVPHALSRTILSRIGCDCLVIPPLAQAKAALAGCRLQAAHAVDVVTPNRPRTDHAAEGNRIPAFERIIGDHLEAIDYLLRLKGPRGGFPDTERNAAAISFLKGKGT</sequence>
<evidence type="ECO:0000313" key="2">
    <source>
        <dbReference type="EMBL" id="KIL38457.1"/>
    </source>
</evidence>
<feature type="domain" description="Glycosyltransferase 2-like" evidence="1">
    <location>
        <begin position="6"/>
        <end position="108"/>
    </location>
</feature>
<proteinExistence type="predicted"/>
<dbReference type="InterPro" id="IPR029044">
    <property type="entry name" value="Nucleotide-diphossugar_trans"/>
</dbReference>
<reference evidence="2 3" key="1">
    <citation type="submission" date="2014-12" db="EMBL/GenBank/DDBJ databases">
        <title>Draft genome sequence of Paenibacillus kamchatkensis strain B-2647.</title>
        <authorList>
            <person name="Karlyshev A.V."/>
            <person name="Kudryashova E.B."/>
        </authorList>
    </citation>
    <scope>NUCLEOTIDE SEQUENCE [LARGE SCALE GENOMIC DNA]</scope>
    <source>
        <strain evidence="2 3">VKM B-2647</strain>
    </source>
</reference>
<dbReference type="EMBL" id="JXAK01000060">
    <property type="protein sequence ID" value="KIL38457.1"/>
    <property type="molecule type" value="Genomic_DNA"/>
</dbReference>
<dbReference type="Gene3D" id="3.90.550.10">
    <property type="entry name" value="Spore Coat Polysaccharide Biosynthesis Protein SpsA, Chain A"/>
    <property type="match status" value="2"/>
</dbReference>
<dbReference type="InterPro" id="IPR050256">
    <property type="entry name" value="Glycosyltransferase_2"/>
</dbReference>
<evidence type="ECO:0000259" key="1">
    <source>
        <dbReference type="Pfam" id="PF00535"/>
    </source>
</evidence>
<name>A0ABR5ADI0_9BACL</name>
<comment type="caution">
    <text evidence="2">The sequence shown here is derived from an EMBL/GenBank/DDBJ whole genome shotgun (WGS) entry which is preliminary data.</text>
</comment>
<dbReference type="InterPro" id="IPR001173">
    <property type="entry name" value="Glyco_trans_2-like"/>
</dbReference>
<protein>
    <recommendedName>
        <fullName evidence="1">Glycosyltransferase 2-like domain-containing protein</fullName>
    </recommendedName>
</protein>
<dbReference type="SUPFAM" id="SSF53448">
    <property type="entry name" value="Nucleotide-diphospho-sugar transferases"/>
    <property type="match status" value="2"/>
</dbReference>
<feature type="domain" description="Glycosyltransferase 2-like" evidence="1">
    <location>
        <begin position="263"/>
        <end position="365"/>
    </location>
</feature>
<keyword evidence="3" id="KW-1185">Reference proteome</keyword>
<dbReference type="PANTHER" id="PTHR48090">
    <property type="entry name" value="UNDECAPRENYL-PHOSPHATE 4-DEOXY-4-FORMAMIDO-L-ARABINOSE TRANSFERASE-RELATED"/>
    <property type="match status" value="1"/>
</dbReference>
<evidence type="ECO:0000313" key="3">
    <source>
        <dbReference type="Proteomes" id="UP000031967"/>
    </source>
</evidence>
<gene>
    <name evidence="2" type="ORF">SD70_26170</name>
</gene>
<accession>A0ABR5ADI0</accession>
<dbReference type="Proteomes" id="UP000031967">
    <property type="component" value="Unassembled WGS sequence"/>
</dbReference>
<dbReference type="RefSeq" id="WP_041051117.1">
    <property type="nucleotide sequence ID" value="NZ_JXAK01000060.1"/>
</dbReference>
<organism evidence="2 3">
    <name type="scientific">Gordoniibacillus kamchatkensis</name>
    <dbReference type="NCBI Taxonomy" id="1590651"/>
    <lineage>
        <taxon>Bacteria</taxon>
        <taxon>Bacillati</taxon>
        <taxon>Bacillota</taxon>
        <taxon>Bacilli</taxon>
        <taxon>Bacillales</taxon>
        <taxon>Paenibacillaceae</taxon>
        <taxon>Gordoniibacillus</taxon>
    </lineage>
</organism>
<dbReference type="Pfam" id="PF00535">
    <property type="entry name" value="Glycos_transf_2"/>
    <property type="match status" value="2"/>
</dbReference>